<dbReference type="AlphaFoldDB" id="A0A6M3IX09"/>
<dbReference type="EMBL" id="MT142482">
    <property type="protein sequence ID" value="QJA82196.1"/>
    <property type="molecule type" value="Genomic_DNA"/>
</dbReference>
<reference evidence="1" key="1">
    <citation type="submission" date="2020-03" db="EMBL/GenBank/DDBJ databases">
        <title>The deep terrestrial virosphere.</title>
        <authorList>
            <person name="Holmfeldt K."/>
            <person name="Nilsson E."/>
            <person name="Simone D."/>
            <person name="Lopez-Fernandez M."/>
            <person name="Wu X."/>
            <person name="de Brujin I."/>
            <person name="Lundin D."/>
            <person name="Andersson A."/>
            <person name="Bertilsson S."/>
            <person name="Dopson M."/>
        </authorList>
    </citation>
    <scope>NUCLEOTIDE SEQUENCE</scope>
    <source>
        <strain evidence="2">MM415A00435</strain>
        <strain evidence="1">MM415B00827</strain>
    </source>
</reference>
<accession>A0A6M3IX09</accession>
<name>A0A6M3IX09_9ZZZZ</name>
<gene>
    <name evidence="2" type="ORF">MM415A00435_0010</name>
    <name evidence="1" type="ORF">MM415B00827_0029</name>
</gene>
<dbReference type="Gene3D" id="2.60.120.260">
    <property type="entry name" value="Galactose-binding domain-like"/>
    <property type="match status" value="1"/>
</dbReference>
<proteinExistence type="predicted"/>
<dbReference type="EMBL" id="MT141461">
    <property type="protein sequence ID" value="QJA62083.1"/>
    <property type="molecule type" value="Genomic_DNA"/>
</dbReference>
<evidence type="ECO:0000313" key="2">
    <source>
        <dbReference type="EMBL" id="QJA82196.1"/>
    </source>
</evidence>
<evidence type="ECO:0000313" key="1">
    <source>
        <dbReference type="EMBL" id="QJA62083.1"/>
    </source>
</evidence>
<organism evidence="1">
    <name type="scientific">viral metagenome</name>
    <dbReference type="NCBI Taxonomy" id="1070528"/>
    <lineage>
        <taxon>unclassified sequences</taxon>
        <taxon>metagenomes</taxon>
        <taxon>organismal metagenomes</taxon>
    </lineage>
</organism>
<protein>
    <submittedName>
        <fullName evidence="1">Uncharacterized protein</fullName>
    </submittedName>
</protein>
<sequence>MATTIEIGGASIERLKGSLSISNVLAQRSTASFVVVDRTGVVAYARGQAVEIYTGENGLDDDFNYLSPVNLLTNPSFEIGDPPTGWTAYVPGGGTLVRSAAQQKLGSYSALLTNAAANTASLYQTLTNPYYQKRHMALGSWVYATTAGRVRLAISGDVSGFTYSSYHTGLGLWLWLSVPKTMGATDTFARANLVIESGGAIPAYYDGAIMVEGSLFTGFIDYPTRQRIAPDDNSLYWAIQCMDNSYLAEKRIAAESYTAQTAGFIVDDLFDKYLAEEGVTIGSIEAGPTIAEMIINYSQVSKAFDTLAARSGFIWRIDNAKKLWFTARTTTVAPFSIVASDITRDPGIESSLAEATPFYRNRQYIRAGQATTTVLQTETRKGDGVAVAFVMGYPLASLKVGVDAITVGGANQTVGLKGIDTLKDVYWSKGDAVITFTTPPGNGVSVVCSYYGLYDILVRVDSVPEQVARQAVEGGTGIIEAIDDLPNIVDKDDALVAAQANLDYYGIIGKQFTFPIRKWGLEPGQMVTVTHVPYGLSADALLVESVGITEVAPGELKYMISAVEGPELGDWTGFFKALADVKGDIMERILLGKDQVLIILANVAENWEWGESVTETVYACDVPALNLYPSLTRYPC</sequence>